<proteinExistence type="predicted"/>
<keyword evidence="2" id="KW-1185">Reference proteome</keyword>
<sequence length="170" mass="19352">MALVLCWKDDFSIFFGQSESQSSGYGLLDNNEEPWVEGEVDDEEEEEEFIGGDAGGNEKEGLDFGEQHHHHQYKPEHVVPSPPHGRYYYGPPYPDNVAVMNRMESLEQTMGQFRDLILDTRREIRGTFWTIGCNNTSKCTLTSIASFRLDTCADRRSTSLRSHPPRSSSD</sequence>
<evidence type="ECO:0000313" key="2">
    <source>
        <dbReference type="Proteomes" id="UP001056120"/>
    </source>
</evidence>
<gene>
    <name evidence="1" type="ORF">L1987_37817</name>
</gene>
<organism evidence="1 2">
    <name type="scientific">Smallanthus sonchifolius</name>
    <dbReference type="NCBI Taxonomy" id="185202"/>
    <lineage>
        <taxon>Eukaryota</taxon>
        <taxon>Viridiplantae</taxon>
        <taxon>Streptophyta</taxon>
        <taxon>Embryophyta</taxon>
        <taxon>Tracheophyta</taxon>
        <taxon>Spermatophyta</taxon>
        <taxon>Magnoliopsida</taxon>
        <taxon>eudicotyledons</taxon>
        <taxon>Gunneridae</taxon>
        <taxon>Pentapetalae</taxon>
        <taxon>asterids</taxon>
        <taxon>campanulids</taxon>
        <taxon>Asterales</taxon>
        <taxon>Asteraceae</taxon>
        <taxon>Asteroideae</taxon>
        <taxon>Heliantheae alliance</taxon>
        <taxon>Millerieae</taxon>
        <taxon>Smallanthus</taxon>
    </lineage>
</organism>
<name>A0ACB9HIM0_9ASTR</name>
<dbReference type="EMBL" id="CM042029">
    <property type="protein sequence ID" value="KAI3795168.1"/>
    <property type="molecule type" value="Genomic_DNA"/>
</dbReference>
<accession>A0ACB9HIM0</accession>
<comment type="caution">
    <text evidence="1">The sequence shown here is derived from an EMBL/GenBank/DDBJ whole genome shotgun (WGS) entry which is preliminary data.</text>
</comment>
<dbReference type="Proteomes" id="UP001056120">
    <property type="component" value="Linkage Group LG12"/>
</dbReference>
<evidence type="ECO:0000313" key="1">
    <source>
        <dbReference type="EMBL" id="KAI3795168.1"/>
    </source>
</evidence>
<reference evidence="2" key="1">
    <citation type="journal article" date="2022" name="Mol. Ecol. Resour.">
        <title>The genomes of chicory, endive, great burdock and yacon provide insights into Asteraceae palaeo-polyploidization history and plant inulin production.</title>
        <authorList>
            <person name="Fan W."/>
            <person name="Wang S."/>
            <person name="Wang H."/>
            <person name="Wang A."/>
            <person name="Jiang F."/>
            <person name="Liu H."/>
            <person name="Zhao H."/>
            <person name="Xu D."/>
            <person name="Zhang Y."/>
        </authorList>
    </citation>
    <scope>NUCLEOTIDE SEQUENCE [LARGE SCALE GENOMIC DNA]</scope>
    <source>
        <strain evidence="2">cv. Yunnan</strain>
    </source>
</reference>
<reference evidence="1 2" key="2">
    <citation type="journal article" date="2022" name="Mol. Ecol. Resour.">
        <title>The genomes of chicory, endive, great burdock and yacon provide insights into Asteraceae paleo-polyploidization history and plant inulin production.</title>
        <authorList>
            <person name="Fan W."/>
            <person name="Wang S."/>
            <person name="Wang H."/>
            <person name="Wang A."/>
            <person name="Jiang F."/>
            <person name="Liu H."/>
            <person name="Zhao H."/>
            <person name="Xu D."/>
            <person name="Zhang Y."/>
        </authorList>
    </citation>
    <scope>NUCLEOTIDE SEQUENCE [LARGE SCALE GENOMIC DNA]</scope>
    <source>
        <strain evidence="2">cv. Yunnan</strain>
        <tissue evidence="1">Leaves</tissue>
    </source>
</reference>
<protein>
    <submittedName>
        <fullName evidence="1">Uncharacterized protein</fullName>
    </submittedName>
</protein>